<evidence type="ECO:0000313" key="1">
    <source>
        <dbReference type="Proteomes" id="UP000095283"/>
    </source>
</evidence>
<sequence length="93" mass="10739">MAYKSTVALTPNPIPTALSNDLLKTKDEKIDTKGYLSKRPGEPDFKMNLSLNQVVFICTSDRMPVYRDIKIYNPTKDKQAFKVEVELLFYYDN</sequence>
<dbReference type="AlphaFoldDB" id="A0A1I7W9N4"/>
<protein>
    <submittedName>
        <fullName evidence="2">MSP domain-containing protein</fullName>
    </submittedName>
</protein>
<dbReference type="Proteomes" id="UP000095283">
    <property type="component" value="Unplaced"/>
</dbReference>
<reference evidence="2" key="1">
    <citation type="submission" date="2016-11" db="UniProtKB">
        <authorList>
            <consortium name="WormBaseParasite"/>
        </authorList>
    </citation>
    <scope>IDENTIFICATION</scope>
</reference>
<name>A0A1I7W9N4_HETBA</name>
<dbReference type="WBParaSite" id="Hba_01377">
    <property type="protein sequence ID" value="Hba_01377"/>
    <property type="gene ID" value="Hba_01377"/>
</dbReference>
<accession>A0A1I7W9N4</accession>
<keyword evidence="1" id="KW-1185">Reference proteome</keyword>
<evidence type="ECO:0000313" key="2">
    <source>
        <dbReference type="WBParaSite" id="Hba_01377"/>
    </source>
</evidence>
<organism evidence="1 2">
    <name type="scientific">Heterorhabditis bacteriophora</name>
    <name type="common">Entomopathogenic nematode worm</name>
    <dbReference type="NCBI Taxonomy" id="37862"/>
    <lineage>
        <taxon>Eukaryota</taxon>
        <taxon>Metazoa</taxon>
        <taxon>Ecdysozoa</taxon>
        <taxon>Nematoda</taxon>
        <taxon>Chromadorea</taxon>
        <taxon>Rhabditida</taxon>
        <taxon>Rhabditina</taxon>
        <taxon>Rhabditomorpha</taxon>
        <taxon>Strongyloidea</taxon>
        <taxon>Heterorhabditidae</taxon>
        <taxon>Heterorhabditis</taxon>
    </lineage>
</organism>
<proteinExistence type="predicted"/>